<dbReference type="InterPro" id="IPR005545">
    <property type="entry name" value="YCII"/>
</dbReference>
<gene>
    <name evidence="3" type="ORF">ETD86_48685</name>
</gene>
<comment type="similarity">
    <text evidence="1">Belongs to the YciI family.</text>
</comment>
<accession>A0A5S4EX38</accession>
<comment type="caution">
    <text evidence="3">The sequence shown here is derived from an EMBL/GenBank/DDBJ whole genome shotgun (WGS) entry which is preliminary data.</text>
</comment>
<reference evidence="3 4" key="1">
    <citation type="submission" date="2019-05" db="EMBL/GenBank/DDBJ databases">
        <title>Draft genome sequence of Nonomuraea turkmeniaca DSM 43926.</title>
        <authorList>
            <person name="Saricaoglu S."/>
            <person name="Isik K."/>
        </authorList>
    </citation>
    <scope>NUCLEOTIDE SEQUENCE [LARGE SCALE GENOMIC DNA]</scope>
    <source>
        <strain evidence="3 4">DSM 43926</strain>
    </source>
</reference>
<name>A0A5S4EX38_9ACTN</name>
<evidence type="ECO:0000313" key="3">
    <source>
        <dbReference type="EMBL" id="TMR08234.1"/>
    </source>
</evidence>
<keyword evidence="4" id="KW-1185">Reference proteome</keyword>
<sequence length="121" mass="12807">MSEMAKYLLLIYGNEQLWEARSPEEIKDLHAGHAAFAAAAGDAILGGHELESSTTATSLRGTVSGRPTPTDGTFLETKEVLGGYYLVEAPDLDAAIALAEKLPELSAAHSGVEIRPIREAS</sequence>
<dbReference type="Proteomes" id="UP000309128">
    <property type="component" value="Unassembled WGS sequence"/>
</dbReference>
<proteinExistence type="inferred from homology"/>
<dbReference type="Pfam" id="PF03795">
    <property type="entry name" value="YCII"/>
    <property type="match status" value="1"/>
</dbReference>
<protein>
    <recommendedName>
        <fullName evidence="2">YCII-related domain-containing protein</fullName>
    </recommendedName>
</protein>
<evidence type="ECO:0000313" key="4">
    <source>
        <dbReference type="Proteomes" id="UP000309128"/>
    </source>
</evidence>
<dbReference type="PANTHER" id="PTHR35174:SF3">
    <property type="entry name" value="BLL7171 PROTEIN"/>
    <property type="match status" value="1"/>
</dbReference>
<organism evidence="3 4">
    <name type="scientific">Nonomuraea turkmeniaca</name>
    <dbReference type="NCBI Taxonomy" id="103838"/>
    <lineage>
        <taxon>Bacteria</taxon>
        <taxon>Bacillati</taxon>
        <taxon>Actinomycetota</taxon>
        <taxon>Actinomycetes</taxon>
        <taxon>Streptosporangiales</taxon>
        <taxon>Streptosporangiaceae</taxon>
        <taxon>Nonomuraea</taxon>
    </lineage>
</organism>
<dbReference type="SUPFAM" id="SSF54909">
    <property type="entry name" value="Dimeric alpha+beta barrel"/>
    <property type="match status" value="1"/>
</dbReference>
<evidence type="ECO:0000256" key="1">
    <source>
        <dbReference type="ARBA" id="ARBA00007689"/>
    </source>
</evidence>
<feature type="domain" description="YCII-related" evidence="2">
    <location>
        <begin position="6"/>
        <end position="119"/>
    </location>
</feature>
<dbReference type="RefSeq" id="WP_138673416.1">
    <property type="nucleotide sequence ID" value="NZ_VCKY01000309.1"/>
</dbReference>
<dbReference type="OrthoDB" id="668782at2"/>
<evidence type="ECO:0000259" key="2">
    <source>
        <dbReference type="Pfam" id="PF03795"/>
    </source>
</evidence>
<dbReference type="PANTHER" id="PTHR35174">
    <property type="entry name" value="BLL7171 PROTEIN-RELATED"/>
    <property type="match status" value="1"/>
</dbReference>
<dbReference type="AlphaFoldDB" id="A0A5S4EX38"/>
<dbReference type="InterPro" id="IPR011008">
    <property type="entry name" value="Dimeric_a/b-barrel"/>
</dbReference>
<dbReference type="Gene3D" id="3.30.70.1060">
    <property type="entry name" value="Dimeric alpha+beta barrel"/>
    <property type="match status" value="1"/>
</dbReference>
<dbReference type="EMBL" id="VCKY01000309">
    <property type="protein sequence ID" value="TMR08234.1"/>
    <property type="molecule type" value="Genomic_DNA"/>
</dbReference>